<keyword evidence="1" id="KW-0472">Membrane</keyword>
<name>A0A2M3ZMQ9_9DIPT</name>
<dbReference type="AlphaFoldDB" id="A0A2M3ZMQ9"/>
<proteinExistence type="predicted"/>
<sequence>MLSLGNGSWNQRLFPIQRLQFFLFRLLLLLLLMFVDCGVMSIGTRSSSIGHNQLGGWFRCGFYLCSVYWDFFSVAGTVDGGFE</sequence>
<feature type="transmembrane region" description="Helical" evidence="1">
    <location>
        <begin position="21"/>
        <end position="43"/>
    </location>
</feature>
<protein>
    <submittedName>
        <fullName evidence="2">Putative secreted peptide</fullName>
    </submittedName>
</protein>
<reference evidence="2" key="1">
    <citation type="submission" date="2018-01" db="EMBL/GenBank/DDBJ databases">
        <title>An insight into the sialome of Amazonian anophelines.</title>
        <authorList>
            <person name="Ribeiro J.M."/>
            <person name="Scarpassa V."/>
            <person name="Calvo E."/>
        </authorList>
    </citation>
    <scope>NUCLEOTIDE SEQUENCE</scope>
    <source>
        <tissue evidence="2">Salivary glands</tissue>
    </source>
</reference>
<evidence type="ECO:0000256" key="1">
    <source>
        <dbReference type="SAM" id="Phobius"/>
    </source>
</evidence>
<accession>A0A2M3ZMQ9</accession>
<dbReference type="EMBL" id="GGFM01008989">
    <property type="protein sequence ID" value="MBW29740.1"/>
    <property type="molecule type" value="Transcribed_RNA"/>
</dbReference>
<evidence type="ECO:0000313" key="2">
    <source>
        <dbReference type="EMBL" id="MBW29740.1"/>
    </source>
</evidence>
<keyword evidence="1" id="KW-0812">Transmembrane</keyword>
<keyword evidence="1" id="KW-1133">Transmembrane helix</keyword>
<organism evidence="2">
    <name type="scientific">Anopheles braziliensis</name>
    <dbReference type="NCBI Taxonomy" id="58242"/>
    <lineage>
        <taxon>Eukaryota</taxon>
        <taxon>Metazoa</taxon>
        <taxon>Ecdysozoa</taxon>
        <taxon>Arthropoda</taxon>
        <taxon>Hexapoda</taxon>
        <taxon>Insecta</taxon>
        <taxon>Pterygota</taxon>
        <taxon>Neoptera</taxon>
        <taxon>Endopterygota</taxon>
        <taxon>Diptera</taxon>
        <taxon>Nematocera</taxon>
        <taxon>Culicoidea</taxon>
        <taxon>Culicidae</taxon>
        <taxon>Anophelinae</taxon>
        <taxon>Anopheles</taxon>
    </lineage>
</organism>